<dbReference type="Gene3D" id="3.30.420.10">
    <property type="entry name" value="Ribonuclease H-like superfamily/Ribonuclease H"/>
    <property type="match status" value="1"/>
</dbReference>
<dbReference type="InterPro" id="IPR036397">
    <property type="entry name" value="RNaseH_sf"/>
</dbReference>
<dbReference type="GO" id="GO:0003676">
    <property type="term" value="F:nucleic acid binding"/>
    <property type="evidence" value="ECO:0007669"/>
    <property type="project" value="InterPro"/>
</dbReference>
<keyword evidence="4" id="KW-1185">Reference proteome</keyword>
<name>A0A2R4WSR8_9HYPH</name>
<dbReference type="OrthoDB" id="8017097at2"/>
<protein>
    <submittedName>
        <fullName evidence="2">IS630 family transposase</fullName>
    </submittedName>
</protein>
<dbReference type="InterPro" id="IPR012337">
    <property type="entry name" value="RNaseH-like_sf"/>
</dbReference>
<dbReference type="RefSeq" id="WP_099956321.1">
    <property type="nucleotide sequence ID" value="NZ_CP028843.1"/>
</dbReference>
<dbReference type="Proteomes" id="UP000244755">
    <property type="component" value="Chromosome 1"/>
</dbReference>
<dbReference type="Pfam" id="PF13358">
    <property type="entry name" value="DDE_3"/>
    <property type="match status" value="1"/>
</dbReference>
<organism evidence="2 4">
    <name type="scientific">Methylobacterium currus</name>
    <dbReference type="NCBI Taxonomy" id="2051553"/>
    <lineage>
        <taxon>Bacteria</taxon>
        <taxon>Pseudomonadati</taxon>
        <taxon>Pseudomonadota</taxon>
        <taxon>Alphaproteobacteria</taxon>
        <taxon>Hyphomicrobiales</taxon>
        <taxon>Methylobacteriaceae</taxon>
        <taxon>Methylobacterium</taxon>
    </lineage>
</organism>
<dbReference type="KEGG" id="mee:DA075_00655"/>
<dbReference type="KEGG" id="mee:DA075_29810"/>
<dbReference type="NCBIfam" id="NF033545">
    <property type="entry name" value="transpos_IS630"/>
    <property type="match status" value="1"/>
</dbReference>
<evidence type="ECO:0000313" key="4">
    <source>
        <dbReference type="Proteomes" id="UP000244755"/>
    </source>
</evidence>
<dbReference type="InterPro" id="IPR047655">
    <property type="entry name" value="Transpos_IS630-like"/>
</dbReference>
<evidence type="ECO:0000313" key="3">
    <source>
        <dbReference type="EMBL" id="AWB25194.1"/>
    </source>
</evidence>
<evidence type="ECO:0000259" key="1">
    <source>
        <dbReference type="Pfam" id="PF13358"/>
    </source>
</evidence>
<accession>A0A2R4WSR8</accession>
<gene>
    <name evidence="2" type="ORF">DA075_00655</name>
    <name evidence="3" type="ORF">DA075_29810</name>
</gene>
<feature type="domain" description="Tc1-like transposase DDE" evidence="1">
    <location>
        <begin position="7"/>
        <end position="149"/>
    </location>
</feature>
<dbReference type="SUPFAM" id="SSF53098">
    <property type="entry name" value="Ribonuclease H-like"/>
    <property type="match status" value="1"/>
</dbReference>
<reference evidence="2 4" key="1">
    <citation type="submission" date="2018-04" db="EMBL/GenBank/DDBJ databases">
        <title>Methylobacterium sp. PR1016A genome.</title>
        <authorList>
            <person name="Park W."/>
        </authorList>
    </citation>
    <scope>NUCLEOTIDE SEQUENCE [LARGE SCALE GENOMIC DNA]</scope>
    <source>
        <strain evidence="2 4">PR1016A</strain>
    </source>
</reference>
<dbReference type="AlphaFoldDB" id="A0A2R4WSR8"/>
<dbReference type="EMBL" id="CP028843">
    <property type="protein sequence ID" value="AWB24597.1"/>
    <property type="molecule type" value="Genomic_DNA"/>
</dbReference>
<proteinExistence type="predicted"/>
<dbReference type="EMBL" id="CP028843">
    <property type="protein sequence ID" value="AWB25194.1"/>
    <property type="molecule type" value="Genomic_DNA"/>
</dbReference>
<dbReference type="InterPro" id="IPR038717">
    <property type="entry name" value="Tc1-like_DDE_dom"/>
</dbReference>
<evidence type="ECO:0000313" key="2">
    <source>
        <dbReference type="EMBL" id="AWB24597.1"/>
    </source>
</evidence>
<sequence length="176" mass="20216">MRPGSVFYYADEFNISWYPTLRPMWGPKGQQVMIPTPMQPTRRYGLGAVDWQSGQTVVLTRPHKRRREVAELLEALLKKHPTETVYVAWDNASTHEDDEVEAVLRGAAGRLVLLYLPTYSPWLNPIEMLWRQFRREVTHCELFASIDALVEAAQAFFDRYNRKPGGVCSIIGAHPT</sequence>